<feature type="compositionally biased region" description="Polar residues" evidence="9">
    <location>
        <begin position="132"/>
        <end position="151"/>
    </location>
</feature>
<evidence type="ECO:0000259" key="12">
    <source>
        <dbReference type="Pfam" id="PF22536"/>
    </source>
</evidence>
<dbReference type="GO" id="GO:0003697">
    <property type="term" value="F:single-stranded DNA binding"/>
    <property type="evidence" value="ECO:0007669"/>
    <property type="project" value="UniProtKB-UniRule"/>
</dbReference>
<evidence type="ECO:0000256" key="7">
    <source>
        <dbReference type="ARBA" id="ARBA00025127"/>
    </source>
</evidence>
<protein>
    <recommendedName>
        <fullName evidence="8">DNA-directed RNA polymerase III subunit RPC3</fullName>
        <shortName evidence="8">RNA polymerase III subunit C3</shortName>
    </recommendedName>
</protein>
<evidence type="ECO:0000256" key="5">
    <source>
        <dbReference type="ARBA" id="ARBA00023163"/>
    </source>
</evidence>
<dbReference type="InterPro" id="IPR008806">
    <property type="entry name" value="RNA_pol_III_Rpc82_C"/>
</dbReference>
<name>A0A9Q0ASW7_9PEZI</name>
<organism evidence="13 14">
    <name type="scientific">Neoarthrinium moseri</name>
    <dbReference type="NCBI Taxonomy" id="1658444"/>
    <lineage>
        <taxon>Eukaryota</taxon>
        <taxon>Fungi</taxon>
        <taxon>Dikarya</taxon>
        <taxon>Ascomycota</taxon>
        <taxon>Pezizomycotina</taxon>
        <taxon>Sordariomycetes</taxon>
        <taxon>Xylariomycetidae</taxon>
        <taxon>Amphisphaeriales</taxon>
        <taxon>Apiosporaceae</taxon>
        <taxon>Neoarthrinium</taxon>
    </lineage>
</organism>
<feature type="region of interest" description="Disordered" evidence="9">
    <location>
        <begin position="132"/>
        <end position="154"/>
    </location>
</feature>
<dbReference type="AlphaFoldDB" id="A0A9Q0ASW7"/>
<dbReference type="Pfam" id="PF05645">
    <property type="entry name" value="RNA_pol_Rpc82"/>
    <property type="match status" value="1"/>
</dbReference>
<feature type="compositionally biased region" description="Polar residues" evidence="9">
    <location>
        <begin position="399"/>
        <end position="408"/>
    </location>
</feature>
<evidence type="ECO:0000256" key="2">
    <source>
        <dbReference type="ARBA" id="ARBA00006835"/>
    </source>
</evidence>
<comment type="similarity">
    <text evidence="2 8">Belongs to the RNA polymerase beta chain family.</text>
</comment>
<comment type="function">
    <text evidence="7 8">DNA-dependent RNA polymerase catalyzes the transcription of DNA into RNA using the four ribonucleoside triphosphates as substrates. Specific core component of RNA polymerase III which synthesizes small RNAs, such as 5S rRNA and tRNAs.</text>
</comment>
<evidence type="ECO:0000256" key="6">
    <source>
        <dbReference type="ARBA" id="ARBA00023242"/>
    </source>
</evidence>
<evidence type="ECO:0000259" key="10">
    <source>
        <dbReference type="Pfam" id="PF05645"/>
    </source>
</evidence>
<evidence type="ECO:0000256" key="8">
    <source>
        <dbReference type="RuleBase" id="RU367076"/>
    </source>
</evidence>
<evidence type="ECO:0000256" key="4">
    <source>
        <dbReference type="ARBA" id="ARBA00022478"/>
    </source>
</evidence>
<feature type="region of interest" description="Disordered" evidence="9">
    <location>
        <begin position="377"/>
        <end position="439"/>
    </location>
</feature>
<keyword evidence="5 8" id="KW-0804">Transcription</keyword>
<comment type="subunit">
    <text evidence="3 8">Component of the RNA polymerase III (Pol III) complex consisting of 17 subunits.</text>
</comment>
<evidence type="ECO:0000313" key="13">
    <source>
        <dbReference type="EMBL" id="KAI1878861.1"/>
    </source>
</evidence>
<comment type="subcellular location">
    <subcellularLocation>
        <location evidence="1 8">Nucleus</location>
    </subcellularLocation>
</comment>
<dbReference type="Proteomes" id="UP000829685">
    <property type="component" value="Unassembled WGS sequence"/>
</dbReference>
<dbReference type="InterPro" id="IPR013197">
    <property type="entry name" value="RNA_pol_III_RPC82-rel_HTH"/>
</dbReference>
<accession>A0A9Q0ASW7</accession>
<dbReference type="EMBL" id="JAFIMR010000005">
    <property type="protein sequence ID" value="KAI1878861.1"/>
    <property type="molecule type" value="Genomic_DNA"/>
</dbReference>
<dbReference type="Pfam" id="PF22536">
    <property type="entry name" value="WHD_POLR3C"/>
    <property type="match status" value="1"/>
</dbReference>
<dbReference type="InterPro" id="IPR039748">
    <property type="entry name" value="RPC3"/>
</dbReference>
<sequence>MLVTKNAAELCVLLICELYGQLPSRIFEVLLSKGRANIARLARDTSMNQRLIRHGLVVLIQQNLIFHQTDLDTGVSIYEANADAAYNIVRTGKILDVVHRNYGDEAKLLVHHVILNGYMTMSDLMQRRPQAATNGVPKTNGHVNGASSPTSAKLEDEGDQTQQTFDLIAHLIAVGILEPMSMTMLQTPDDVRAEIDRDIMKDYPTGLRGTKQKNEFNQRSVAGWKSYLDESKYLKRNLERDYLNFSGAKRRKLANGSRANGFSAINRDELIEPHTVLRVNYQKCLVELRNHRLVHYAEDAFSPVTAQVYGAMLSALGKKIAQCQLDTEADDDALAKAPTVTTLDIYEHLRPSVDVFTGIGRTDPDSINVNSAERIQVDPPGYEVGGEENNGHMSEDEAQTQVDVSMSNGFGEDRFPGEDDSNANHGQNGTRETKVKFADRGPSRAERIAQMRQHLLVLAESTQQFLRHTGTRDQGEWTVDFELLMPKLQLIEIDTLIEEAFGRPGLRLVKILRAKGKLDDRTLPSLALMKKQDVYTKMTEMELQGFLDVQEVPRDTNRTASRTLFLWFFDQTRTLTRVLDDTYKAMARHLQRLEVERRKKKNVLSVVERKDVQGMEEEKLRGDIYNEYREFLDIESKLLGQVGRLDDLVGVLRDF</sequence>
<evidence type="ECO:0000259" key="11">
    <source>
        <dbReference type="Pfam" id="PF08221"/>
    </source>
</evidence>
<dbReference type="GO" id="GO:0006351">
    <property type="term" value="P:DNA-templated transcription"/>
    <property type="evidence" value="ECO:0007669"/>
    <property type="project" value="InterPro"/>
</dbReference>
<dbReference type="Gene3D" id="1.10.10.10">
    <property type="entry name" value="Winged helix-like DNA-binding domain superfamily/Winged helix DNA-binding domain"/>
    <property type="match status" value="2"/>
</dbReference>
<feature type="domain" description="RNA polymerase III subunit RPC82-related helix-turn-helix" evidence="11">
    <location>
        <begin position="9"/>
        <end position="66"/>
    </location>
</feature>
<evidence type="ECO:0000256" key="3">
    <source>
        <dbReference type="ARBA" id="ARBA00011206"/>
    </source>
</evidence>
<keyword evidence="4 8" id="KW-0240">DNA-directed RNA polymerase</keyword>
<feature type="domain" description="RNA polymerase III Rpc82 C -terminal" evidence="10">
    <location>
        <begin position="167"/>
        <end position="488"/>
    </location>
</feature>
<evidence type="ECO:0000313" key="14">
    <source>
        <dbReference type="Proteomes" id="UP000829685"/>
    </source>
</evidence>
<comment type="caution">
    <text evidence="13">The sequence shown here is derived from an EMBL/GenBank/DDBJ whole genome shotgun (WGS) entry which is preliminary data.</text>
</comment>
<keyword evidence="6 8" id="KW-0539">Nucleus</keyword>
<keyword evidence="14" id="KW-1185">Reference proteome</keyword>
<dbReference type="PANTHER" id="PTHR12949">
    <property type="entry name" value="RNA POLYMERASE III DNA DIRECTED -RELATED"/>
    <property type="match status" value="1"/>
</dbReference>
<dbReference type="GO" id="GO:0005666">
    <property type="term" value="C:RNA polymerase III complex"/>
    <property type="evidence" value="ECO:0007669"/>
    <property type="project" value="UniProtKB-UniRule"/>
</dbReference>
<feature type="domain" description="DNA-directed RNA polymerase III subunit RPC3 winged-helix" evidence="12">
    <location>
        <begin position="493"/>
        <end position="568"/>
    </location>
</feature>
<evidence type="ECO:0000256" key="1">
    <source>
        <dbReference type="ARBA" id="ARBA00004123"/>
    </source>
</evidence>
<dbReference type="InterPro" id="IPR055207">
    <property type="entry name" value="POLR3C_WHD"/>
</dbReference>
<evidence type="ECO:0000256" key="9">
    <source>
        <dbReference type="SAM" id="MobiDB-lite"/>
    </source>
</evidence>
<dbReference type="Pfam" id="PF08221">
    <property type="entry name" value="HTH_9"/>
    <property type="match status" value="1"/>
</dbReference>
<dbReference type="PANTHER" id="PTHR12949:SF0">
    <property type="entry name" value="DNA-DIRECTED RNA POLYMERASE III SUBUNIT RPC3"/>
    <property type="match status" value="1"/>
</dbReference>
<proteinExistence type="inferred from homology"/>
<reference evidence="13" key="1">
    <citation type="submission" date="2021-03" db="EMBL/GenBank/DDBJ databases">
        <title>Revisited historic fungal species revealed as producer of novel bioactive compounds through whole genome sequencing and comparative genomics.</title>
        <authorList>
            <person name="Vignolle G.A."/>
            <person name="Hochenegger N."/>
            <person name="Mach R.L."/>
            <person name="Mach-Aigner A.R."/>
            <person name="Javad Rahimi M."/>
            <person name="Salim K.A."/>
            <person name="Chan C.M."/>
            <person name="Lim L.B.L."/>
            <person name="Cai F."/>
            <person name="Druzhinina I.S."/>
            <person name="U'Ren J.M."/>
            <person name="Derntl C."/>
        </authorList>
    </citation>
    <scope>NUCLEOTIDE SEQUENCE</scope>
    <source>
        <strain evidence="13">TUCIM 5799</strain>
    </source>
</reference>
<dbReference type="InterPro" id="IPR036388">
    <property type="entry name" value="WH-like_DNA-bd_sf"/>
</dbReference>
<gene>
    <name evidence="13" type="ORF">JX265_003038</name>
</gene>